<feature type="signal peptide" evidence="15">
    <location>
        <begin position="1"/>
        <end position="22"/>
    </location>
</feature>
<dbReference type="InterPro" id="IPR023393">
    <property type="entry name" value="START-like_dom_sf"/>
</dbReference>
<dbReference type="GO" id="GO:0005811">
    <property type="term" value="C:lipid droplet"/>
    <property type="evidence" value="ECO:0007669"/>
    <property type="project" value="UniProtKB-SubCell"/>
</dbReference>
<dbReference type="Pfam" id="PF01852">
    <property type="entry name" value="START"/>
    <property type="match status" value="1"/>
</dbReference>
<comment type="subunit">
    <text evidence="11">Homodimer. Interacts with TAX1BP1.</text>
</comment>
<keyword evidence="6" id="KW-0597">Phosphoprotein</keyword>
<evidence type="ECO:0000256" key="2">
    <source>
        <dbReference type="ARBA" id="ARBA00004496"/>
    </source>
</evidence>
<feature type="region of interest" description="Disordered" evidence="14">
    <location>
        <begin position="484"/>
        <end position="531"/>
    </location>
</feature>
<feature type="compositionally biased region" description="Polar residues" evidence="14">
    <location>
        <begin position="175"/>
        <end position="186"/>
    </location>
</feature>
<evidence type="ECO:0000256" key="14">
    <source>
        <dbReference type="SAM" id="MobiDB-lite"/>
    </source>
</evidence>
<organism evidence="18 19">
    <name type="scientific">Sparus aurata</name>
    <name type="common">Gilthead sea bream</name>
    <dbReference type="NCBI Taxonomy" id="8175"/>
    <lineage>
        <taxon>Eukaryota</taxon>
        <taxon>Metazoa</taxon>
        <taxon>Chordata</taxon>
        <taxon>Craniata</taxon>
        <taxon>Vertebrata</taxon>
        <taxon>Euteleostomi</taxon>
        <taxon>Actinopterygii</taxon>
        <taxon>Neopterygii</taxon>
        <taxon>Teleostei</taxon>
        <taxon>Neoteleostei</taxon>
        <taxon>Acanthomorphata</taxon>
        <taxon>Eupercaria</taxon>
        <taxon>Spariformes</taxon>
        <taxon>Sparidae</taxon>
        <taxon>Sparus</taxon>
    </lineage>
</organism>
<evidence type="ECO:0000256" key="8">
    <source>
        <dbReference type="ARBA" id="ARBA00022990"/>
    </source>
</evidence>
<dbReference type="GO" id="GO:0031966">
    <property type="term" value="C:mitochondrial membrane"/>
    <property type="evidence" value="ECO:0007669"/>
    <property type="project" value="UniProtKB-SubCell"/>
</dbReference>
<evidence type="ECO:0000256" key="12">
    <source>
        <dbReference type="ARBA" id="ARBA00067490"/>
    </source>
</evidence>
<keyword evidence="7" id="KW-0551">Lipid droplet</keyword>
<keyword evidence="19" id="KW-1185">Reference proteome</keyword>
<gene>
    <name evidence="18" type="primary">STARD13</name>
    <name evidence="18" type="synonym">stard13a</name>
</gene>
<evidence type="ECO:0000259" key="17">
    <source>
        <dbReference type="PROSITE" id="PS50848"/>
    </source>
</evidence>
<dbReference type="GO" id="GO:0007165">
    <property type="term" value="P:signal transduction"/>
    <property type="evidence" value="ECO:0007669"/>
    <property type="project" value="InterPro"/>
</dbReference>
<evidence type="ECO:0000256" key="1">
    <source>
        <dbReference type="ARBA" id="ARBA00004346"/>
    </source>
</evidence>
<dbReference type="Pfam" id="PF00620">
    <property type="entry name" value="RhoGAP"/>
    <property type="match status" value="1"/>
</dbReference>
<evidence type="ECO:0000256" key="7">
    <source>
        <dbReference type="ARBA" id="ARBA00022677"/>
    </source>
</evidence>
<evidence type="ECO:0000256" key="4">
    <source>
        <dbReference type="ARBA" id="ARBA00022468"/>
    </source>
</evidence>
<dbReference type="GeneTree" id="ENSGT00950000183061"/>
<sequence>MLTLWYINCVNCFLSCVSLTGSQPAFPVSSFQCLSPPPQKKSKNPRVEIADKKIEAKEACDWLRAAGFPQYAQLYEDSQFPIDISSVKRDHDFLDRDLVEPLCRRLNTLNKCASMKLDVSQPKKKGDDSDEDDPLAISKRWTFEWSSRRWSRLQDFLLDSTNESSPTGQGEGLRSTVSSESVLTDLSEQEITEISSLHSEDSASAMPDSISMSSRHGQGGRSKAKEFLRRMELMRTWGPSTRRKSSNRRPPLVISGPVLQGEEPQALQVLQCTPISQLELKFSHQPDGDTSSVSLTNDCKDLSTMSVSPINETVVPVVKEPVCTKPRTASKRSSLYLEDMVLPSQGKRTEGQSQFGRNQFRSYENLLVHIPKDHKPGTFPKALSIESLAPSPDDRNNGPKTSPPKNGLGQPWSGKPLSKPPCPGAPRGSRVSVYDNVPGSHLYASTGDLLDLEKEDNLFPHLDDIIQHVSGLQQIVDHWSRSVLPEDETGEGEEDGEGRTTPSEGERDGVSLNDTDSTGTSRERRDSGVGASLTRPRLRWPSFRTSDHLNQPASSLQISSQSAGQLSLLQKFSLLRLTAIMEKYSMSNKHGWTWSVPKFMKRMKVPDYKEKSVFGVPLIIHVQRCGFPLPLCLQQALSHLRTHCLDQVGLFRKSGVKSRIQALRQQCELSPDSVSYEDQSAYDVADMVKQFFRDLPEPLLTSKLGETFLHIYQYVPKEQRLQAVRAAILLMPDENREVLQTLLYFLRDVTSLVEENQMTPMNLAVCLGPSLFHLSILKNETLSPRSIQRKYTTGRPDQKDLNENLAATQGLSHMITECQHLFQIPEEMVTQSRNSYMEAELMVPPLDELCKAHEEEVEDDEVEDDEEGSYHAHLERLVQSLLEEARDKSKGWVSRSATDHTELAFKKVGDGNPLRRWRVCIEVSANPNEVLQRLLRERPLWQTELQKEKVLETLDKQTDVYQYSYRNMVPQPSCDYVVLRSWRTDLCRGSCALVCVSIEHEDSPRMGAVRGVVLESQYLLEPCGTGRTRLTHISRVDLRGRSPEWYNKAFGHLCVNEAQMIRSSFLPPDQTSTEAKI</sequence>
<feature type="region of interest" description="Disordered" evidence="14">
    <location>
        <begin position="371"/>
        <end position="433"/>
    </location>
</feature>
<dbReference type="Gene3D" id="3.30.530.20">
    <property type="match status" value="1"/>
</dbReference>
<keyword evidence="10" id="KW-0472">Membrane</keyword>
<dbReference type="GO" id="GO:0030036">
    <property type="term" value="P:actin cytoskeleton organization"/>
    <property type="evidence" value="ECO:0007669"/>
    <property type="project" value="TreeGrafter"/>
</dbReference>
<dbReference type="SUPFAM" id="SSF55961">
    <property type="entry name" value="Bet v1-like"/>
    <property type="match status" value="1"/>
</dbReference>
<feature type="compositionally biased region" description="Acidic residues" evidence="14">
    <location>
        <begin position="485"/>
        <end position="496"/>
    </location>
</feature>
<feature type="region of interest" description="Disordered" evidence="14">
    <location>
        <begin position="161"/>
        <end position="223"/>
    </location>
</feature>
<keyword evidence="15" id="KW-0732">Signal</keyword>
<evidence type="ECO:0000256" key="11">
    <source>
        <dbReference type="ARBA" id="ARBA00065039"/>
    </source>
</evidence>
<evidence type="ECO:0000313" key="19">
    <source>
        <dbReference type="Proteomes" id="UP000472265"/>
    </source>
</evidence>
<dbReference type="GO" id="GO:0008289">
    <property type="term" value="F:lipid binding"/>
    <property type="evidence" value="ECO:0007669"/>
    <property type="project" value="InterPro"/>
</dbReference>
<dbReference type="SUPFAM" id="SSF48350">
    <property type="entry name" value="GTPase activation domain, GAP"/>
    <property type="match status" value="1"/>
</dbReference>
<name>A0A671XEQ8_SPAAU</name>
<dbReference type="InterPro" id="IPR013761">
    <property type="entry name" value="SAM/pointed_sf"/>
</dbReference>
<dbReference type="FunFam" id="1.10.287.2070:FF:000001">
    <property type="entry name" value="StAR-related lipid transfer domain-containing 13"/>
    <property type="match status" value="1"/>
</dbReference>
<dbReference type="AlphaFoldDB" id="A0A671XEQ8"/>
<dbReference type="CDD" id="cd04375">
    <property type="entry name" value="RhoGAP_DLC1"/>
    <property type="match status" value="1"/>
</dbReference>
<dbReference type="Gene3D" id="1.10.287.2070">
    <property type="match status" value="1"/>
</dbReference>
<dbReference type="GO" id="GO:0035023">
    <property type="term" value="P:regulation of Rho protein signal transduction"/>
    <property type="evidence" value="ECO:0007669"/>
    <property type="project" value="TreeGrafter"/>
</dbReference>
<dbReference type="SMART" id="SM00234">
    <property type="entry name" value="START"/>
    <property type="match status" value="1"/>
</dbReference>
<evidence type="ECO:0000256" key="15">
    <source>
        <dbReference type="SAM" id="SignalP"/>
    </source>
</evidence>
<dbReference type="InterPro" id="IPR008936">
    <property type="entry name" value="Rho_GTPase_activation_prot"/>
</dbReference>
<evidence type="ECO:0000313" key="18">
    <source>
        <dbReference type="Ensembl" id="ENSSAUP00010047345.1"/>
    </source>
</evidence>
<dbReference type="FunFam" id="1.10.555.10:FF:000007">
    <property type="entry name" value="rho GTPase-activating protein 7 isoform X2"/>
    <property type="match status" value="1"/>
</dbReference>
<dbReference type="GO" id="GO:0005096">
    <property type="term" value="F:GTPase activator activity"/>
    <property type="evidence" value="ECO:0007669"/>
    <property type="project" value="UniProtKB-KW"/>
</dbReference>
<dbReference type="Ensembl" id="ENSSAUT00010049763.1">
    <property type="protein sequence ID" value="ENSSAUP00010047345.1"/>
    <property type="gene ID" value="ENSSAUG00010018583.1"/>
</dbReference>
<evidence type="ECO:0000259" key="16">
    <source>
        <dbReference type="PROSITE" id="PS50238"/>
    </source>
</evidence>
<feature type="chain" id="PRO_5025586665" description="StAR-related lipid transfer protein 13" evidence="15">
    <location>
        <begin position="23"/>
        <end position="1077"/>
    </location>
</feature>
<dbReference type="Pfam" id="PF07647">
    <property type="entry name" value="SAM_2"/>
    <property type="match status" value="1"/>
</dbReference>
<dbReference type="InterPro" id="IPR002913">
    <property type="entry name" value="START_lipid-bd_dom"/>
</dbReference>
<feature type="domain" description="START" evidence="17">
    <location>
        <begin position="878"/>
        <end position="1046"/>
    </location>
</feature>
<dbReference type="Gene3D" id="1.10.555.10">
    <property type="entry name" value="Rho GTPase activation protein"/>
    <property type="match status" value="1"/>
</dbReference>
<proteinExistence type="predicted"/>
<evidence type="ECO:0000256" key="3">
    <source>
        <dbReference type="ARBA" id="ARBA00004502"/>
    </source>
</evidence>
<dbReference type="InterPro" id="IPR000198">
    <property type="entry name" value="RhoGAP_dom"/>
</dbReference>
<evidence type="ECO:0000256" key="5">
    <source>
        <dbReference type="ARBA" id="ARBA00022490"/>
    </source>
</evidence>
<keyword evidence="9" id="KW-0496">Mitochondrion</keyword>
<dbReference type="PANTHER" id="PTHR12659">
    <property type="entry name" value="RHO-TYPE GTPASE ACTIVATING PROTEIN"/>
    <property type="match status" value="1"/>
</dbReference>
<keyword evidence="5" id="KW-0963">Cytoplasm</keyword>
<dbReference type="CDD" id="cd09592">
    <property type="entry name" value="SAM_DLC2"/>
    <property type="match status" value="1"/>
</dbReference>
<dbReference type="PANTHER" id="PTHR12659:SF8">
    <property type="entry name" value="STAR-RELATED LIPID TRANSFER PROTEIN 13 ISOFORM X1"/>
    <property type="match status" value="1"/>
</dbReference>
<dbReference type="Proteomes" id="UP000472265">
    <property type="component" value="Chromosome 13"/>
</dbReference>
<reference evidence="18" key="2">
    <citation type="submission" date="2025-08" db="UniProtKB">
        <authorList>
            <consortium name="Ensembl"/>
        </authorList>
    </citation>
    <scope>IDENTIFICATION</scope>
</reference>
<keyword evidence="8" id="KW-0007">Acetylation</keyword>
<dbReference type="SMART" id="SM00324">
    <property type="entry name" value="RhoGAP"/>
    <property type="match status" value="1"/>
</dbReference>
<reference evidence="18" key="3">
    <citation type="submission" date="2025-09" db="UniProtKB">
        <authorList>
            <consortium name="Ensembl"/>
        </authorList>
    </citation>
    <scope>IDENTIFICATION</scope>
</reference>
<comment type="subcellular location">
    <subcellularLocation>
        <location evidence="2">Cytoplasm</location>
    </subcellularLocation>
    <subcellularLocation>
        <location evidence="3">Lipid droplet</location>
    </subcellularLocation>
    <subcellularLocation>
        <location evidence="1">Mitochondrion membrane</location>
        <topology evidence="1">Peripheral membrane protein</topology>
        <orientation evidence="1">Cytoplasmic side</orientation>
    </subcellularLocation>
</comment>
<dbReference type="FunFam" id="3.30.530.20:FF:000009">
    <property type="entry name" value="StAR related lipid transfer domain containing 13"/>
    <property type="match status" value="1"/>
</dbReference>
<evidence type="ECO:0000256" key="10">
    <source>
        <dbReference type="ARBA" id="ARBA00023136"/>
    </source>
</evidence>
<keyword evidence="4" id="KW-0343">GTPase activation</keyword>
<dbReference type="PROSITE" id="PS50848">
    <property type="entry name" value="START"/>
    <property type="match status" value="1"/>
</dbReference>
<evidence type="ECO:0000256" key="13">
    <source>
        <dbReference type="ARBA" id="ARBA00076865"/>
    </source>
</evidence>
<evidence type="ECO:0000256" key="9">
    <source>
        <dbReference type="ARBA" id="ARBA00023128"/>
    </source>
</evidence>
<feature type="domain" description="Rho-GAP" evidence="16">
    <location>
        <begin position="616"/>
        <end position="822"/>
    </location>
</feature>
<dbReference type="SUPFAM" id="SSF47769">
    <property type="entry name" value="SAM/Pointed domain"/>
    <property type="match status" value="1"/>
</dbReference>
<dbReference type="PROSITE" id="PS50238">
    <property type="entry name" value="RHOGAP"/>
    <property type="match status" value="1"/>
</dbReference>
<dbReference type="InterPro" id="IPR001660">
    <property type="entry name" value="SAM"/>
</dbReference>
<evidence type="ECO:0000256" key="6">
    <source>
        <dbReference type="ARBA" id="ARBA00022553"/>
    </source>
</evidence>
<reference evidence="18" key="1">
    <citation type="submission" date="2021-04" db="EMBL/GenBank/DDBJ databases">
        <authorList>
            <consortium name="Wellcome Sanger Institute Data Sharing"/>
        </authorList>
    </citation>
    <scope>NUCLEOTIDE SEQUENCE [LARGE SCALE GENOMIC DNA]</scope>
</reference>
<protein>
    <recommendedName>
        <fullName evidence="12">StAR-related lipid transfer protein 13</fullName>
    </recommendedName>
    <alternativeName>
        <fullName evidence="13">START domain-containing protein 13</fullName>
    </alternativeName>
</protein>
<accession>A0A671XEQ8</accession>